<keyword evidence="3" id="KW-0597">Phosphoprotein</keyword>
<evidence type="ECO:0000256" key="5">
    <source>
        <dbReference type="ARBA" id="ARBA00022737"/>
    </source>
</evidence>
<evidence type="ECO:0000256" key="9">
    <source>
        <dbReference type="ARBA" id="ARBA00023180"/>
    </source>
</evidence>
<feature type="domain" description="ABC transmembrane type-1" evidence="11">
    <location>
        <begin position="74"/>
        <end position="190"/>
    </location>
</feature>
<keyword evidence="9" id="KW-0325">Glycoprotein</keyword>
<dbReference type="Pfam" id="PF00664">
    <property type="entry name" value="ABC_membrane"/>
    <property type="match status" value="1"/>
</dbReference>
<keyword evidence="2" id="KW-0813">Transport</keyword>
<dbReference type="PANTHER" id="PTHR43394:SF28">
    <property type="entry name" value="ATP-BINDING CASSETTE SUBFAMILY B MEMBER 1"/>
    <property type="match status" value="1"/>
</dbReference>
<name>A0ABN9AU94_9NEOB</name>
<keyword evidence="7 10" id="KW-1133">Transmembrane helix</keyword>
<gene>
    <name evidence="12" type="ORF">SPARVUS_LOCUS1620963</name>
</gene>
<feature type="transmembrane region" description="Helical" evidence="10">
    <location>
        <begin position="128"/>
        <end position="152"/>
    </location>
</feature>
<dbReference type="PROSITE" id="PS50929">
    <property type="entry name" value="ABC_TM1F"/>
    <property type="match status" value="1"/>
</dbReference>
<keyword evidence="13" id="KW-1185">Reference proteome</keyword>
<protein>
    <recommendedName>
        <fullName evidence="11">ABC transmembrane type-1 domain-containing protein</fullName>
    </recommendedName>
</protein>
<reference evidence="12" key="1">
    <citation type="submission" date="2023-05" db="EMBL/GenBank/DDBJ databases">
        <authorList>
            <person name="Stuckert A."/>
        </authorList>
    </citation>
    <scope>NUCLEOTIDE SEQUENCE</scope>
</reference>
<evidence type="ECO:0000256" key="4">
    <source>
        <dbReference type="ARBA" id="ARBA00022692"/>
    </source>
</evidence>
<proteinExistence type="predicted"/>
<dbReference type="InterPro" id="IPR036640">
    <property type="entry name" value="ABC1_TM_sf"/>
</dbReference>
<dbReference type="PANTHER" id="PTHR43394">
    <property type="entry name" value="ATP-DEPENDENT PERMEASE MDL1, MITOCHONDRIAL"/>
    <property type="match status" value="1"/>
</dbReference>
<feature type="transmembrane region" description="Helical" evidence="10">
    <location>
        <begin position="71"/>
        <end position="94"/>
    </location>
</feature>
<evidence type="ECO:0000256" key="2">
    <source>
        <dbReference type="ARBA" id="ARBA00022448"/>
    </source>
</evidence>
<evidence type="ECO:0000256" key="8">
    <source>
        <dbReference type="ARBA" id="ARBA00023136"/>
    </source>
</evidence>
<evidence type="ECO:0000313" key="13">
    <source>
        <dbReference type="Proteomes" id="UP001162483"/>
    </source>
</evidence>
<evidence type="ECO:0000256" key="3">
    <source>
        <dbReference type="ARBA" id="ARBA00022553"/>
    </source>
</evidence>
<dbReference type="Gene3D" id="1.20.1560.10">
    <property type="entry name" value="ABC transporter type 1, transmembrane domain"/>
    <property type="match status" value="1"/>
</dbReference>
<evidence type="ECO:0000256" key="10">
    <source>
        <dbReference type="SAM" id="Phobius"/>
    </source>
</evidence>
<dbReference type="Proteomes" id="UP001162483">
    <property type="component" value="Unassembled WGS sequence"/>
</dbReference>
<keyword evidence="6" id="KW-1278">Translocase</keyword>
<dbReference type="SUPFAM" id="SSF90123">
    <property type="entry name" value="ABC transporter transmembrane region"/>
    <property type="match status" value="1"/>
</dbReference>
<dbReference type="EMBL" id="CATNWA010001262">
    <property type="protein sequence ID" value="CAI9539614.1"/>
    <property type="molecule type" value="Genomic_DNA"/>
</dbReference>
<sequence length="190" mass="21407">MASNKKIEANDIEGKDQVNGDVTVNIADPNAKSKKKGFFSKFKNKDKEKVEKPKMVSPFTMFRYSGVTDRLLMLFGTIAAVAHGAALPLMMLVFGEMTDSFVSFGQNMTVDEMIQASMTLEKNMTTYAYYYSGLGFGVLFAAYIQIAFWSLAAGQQIKKIRKNFFHAVLRQEIGWFDVNDAGELNTRFER</sequence>
<keyword evidence="8 10" id="KW-0472">Membrane</keyword>
<evidence type="ECO:0000259" key="11">
    <source>
        <dbReference type="PROSITE" id="PS50929"/>
    </source>
</evidence>
<keyword evidence="5" id="KW-0677">Repeat</keyword>
<dbReference type="InterPro" id="IPR039421">
    <property type="entry name" value="Type_1_exporter"/>
</dbReference>
<evidence type="ECO:0000256" key="6">
    <source>
        <dbReference type="ARBA" id="ARBA00022967"/>
    </source>
</evidence>
<dbReference type="InterPro" id="IPR011527">
    <property type="entry name" value="ABC1_TM_dom"/>
</dbReference>
<comment type="caution">
    <text evidence="12">The sequence shown here is derived from an EMBL/GenBank/DDBJ whole genome shotgun (WGS) entry which is preliminary data.</text>
</comment>
<comment type="subcellular location">
    <subcellularLocation>
        <location evidence="1">Membrane</location>
        <topology evidence="1">Multi-pass membrane protein</topology>
    </subcellularLocation>
</comment>
<accession>A0ABN9AU94</accession>
<evidence type="ECO:0000256" key="1">
    <source>
        <dbReference type="ARBA" id="ARBA00004141"/>
    </source>
</evidence>
<keyword evidence="4 10" id="KW-0812">Transmembrane</keyword>
<evidence type="ECO:0000313" key="12">
    <source>
        <dbReference type="EMBL" id="CAI9539614.1"/>
    </source>
</evidence>
<evidence type="ECO:0000256" key="7">
    <source>
        <dbReference type="ARBA" id="ARBA00022989"/>
    </source>
</evidence>
<organism evidence="12 13">
    <name type="scientific">Staurois parvus</name>
    <dbReference type="NCBI Taxonomy" id="386267"/>
    <lineage>
        <taxon>Eukaryota</taxon>
        <taxon>Metazoa</taxon>
        <taxon>Chordata</taxon>
        <taxon>Craniata</taxon>
        <taxon>Vertebrata</taxon>
        <taxon>Euteleostomi</taxon>
        <taxon>Amphibia</taxon>
        <taxon>Batrachia</taxon>
        <taxon>Anura</taxon>
        <taxon>Neobatrachia</taxon>
        <taxon>Ranoidea</taxon>
        <taxon>Ranidae</taxon>
        <taxon>Staurois</taxon>
    </lineage>
</organism>